<dbReference type="OrthoDB" id="5641137at2"/>
<dbReference type="RefSeq" id="WP_048695018.1">
    <property type="nucleotide sequence ID" value="NZ_KQ130505.1"/>
</dbReference>
<evidence type="ECO:0000313" key="1">
    <source>
        <dbReference type="EMBL" id="KMT64003.1"/>
    </source>
</evidence>
<evidence type="ECO:0008006" key="3">
    <source>
        <dbReference type="Google" id="ProtNLM"/>
    </source>
</evidence>
<accession>A0A0J8GTJ3</accession>
<protein>
    <recommendedName>
        <fullName evidence="3">DUF1820 domain-containing protein</fullName>
    </recommendedName>
</protein>
<dbReference type="AlphaFoldDB" id="A0A0J8GTJ3"/>
<keyword evidence="2" id="KW-1185">Reference proteome</keyword>
<dbReference type="PATRIC" id="fig|1513271.3.peg.3403"/>
<reference evidence="1 2" key="1">
    <citation type="submission" date="2015-04" db="EMBL/GenBank/DDBJ databases">
        <title>Draft Genome Sequence of the Novel Agar-Digesting Marine Bacterium Q1.</title>
        <authorList>
            <person name="Li Y."/>
            <person name="Li D."/>
            <person name="Chen G."/>
            <person name="Du Z."/>
        </authorList>
    </citation>
    <scope>NUCLEOTIDE SEQUENCE [LARGE SCALE GENOMIC DNA]</scope>
    <source>
        <strain evidence="1 2">Q1</strain>
    </source>
</reference>
<dbReference type="Pfam" id="PF08850">
    <property type="entry name" value="DUF1820"/>
    <property type="match status" value="1"/>
</dbReference>
<gene>
    <name evidence="1" type="ORF">XM47_16540</name>
</gene>
<dbReference type="Proteomes" id="UP000037600">
    <property type="component" value="Unassembled WGS sequence"/>
</dbReference>
<evidence type="ECO:0000313" key="2">
    <source>
        <dbReference type="Proteomes" id="UP000037600"/>
    </source>
</evidence>
<proteinExistence type="predicted"/>
<sequence length="109" mass="12510">MSDKQTLYRVSFINNNEKYEVYVRRLTSSNLFGFIEIGDFVWNNHSTLVLDTSEEKLKSEFEGVELSYIPMHSVLKIDQVKKSGTAKISSLGDKVTHLPKPIYTPKPQN</sequence>
<dbReference type="InterPro" id="IPR014949">
    <property type="entry name" value="DUF1820"/>
</dbReference>
<organism evidence="1 2">
    <name type="scientific">Catenovulum maritimum</name>
    <dbReference type="NCBI Taxonomy" id="1513271"/>
    <lineage>
        <taxon>Bacteria</taxon>
        <taxon>Pseudomonadati</taxon>
        <taxon>Pseudomonadota</taxon>
        <taxon>Gammaproteobacteria</taxon>
        <taxon>Alteromonadales</taxon>
        <taxon>Alteromonadaceae</taxon>
        <taxon>Catenovulum</taxon>
    </lineage>
</organism>
<comment type="caution">
    <text evidence="1">The sequence shown here is derived from an EMBL/GenBank/DDBJ whole genome shotgun (WGS) entry which is preliminary data.</text>
</comment>
<dbReference type="EMBL" id="LAZL01000034">
    <property type="protein sequence ID" value="KMT64003.1"/>
    <property type="molecule type" value="Genomic_DNA"/>
</dbReference>
<dbReference type="STRING" id="1513271.XM47_16540"/>
<name>A0A0J8GTJ3_9ALTE</name>